<dbReference type="AlphaFoldDB" id="A0A0K1W2K1"/>
<dbReference type="InterPro" id="IPR004919">
    <property type="entry name" value="GmrSD_N"/>
</dbReference>
<sequence>MISTNYNFMNDFYEYKWILEELSIIEERFIIESDYNAVLINSYTILEKYFKNILGLENSKLGLGKLVGELKEYFRSRLDKRIDYRISNLLDYIVYERNARVHGDNNNYLDTIAPSFNQCITILKHLKSIFSYFIFELEKKDVESKPFDEEIYFEKSNKGRLNYDNVKEFDDPQIDILKVSVGNLVLDKNKFFIIPPYQRDYRWTIDECSELLKQIIDKMNSNELVYFGSIACKYTNVPNDRDKFEIKLIDGQQRITTSLILFKALFDVMKRKELEENNINFEMPDDLLWLFDYKDNGVYSEKRINEKYQNYTTDRKSTTEGISIILRGYNNRASYDEEIRIKLSKNQVYDNYMYFYNELKSESLEDLEKLYKFYYNKFIFSCITFDSNDNNNEMEIFENLNSKGKDLDTFDMIKNYIFNTVEINLFRSKSKEFVMEFSKYFRLSTTKTDLIGDEANKKYEEFLYNYITYLNATKSIKKDALKFKIQKNKRSLLKGFKSFYDQHNIDEEEYYKLCSELGRYFYIYKTLRVDKVGMYMNSASEFSEFGDIFKNISHKDFTVLVFYLVDVYSDKAWNKDEKKISFYNKEYLREALFEIEKWSSLLVQTRGTGQSFKETIFVRLINYLKSYQYSNDFKSNLPKLMRNWFAGKSPISNKSILEYLIPNDHKLPTYDEIINSFKNNKVQNNALSLVFLTRIEKYWINSETKADQSVIYKKMTVEHIMPQKLTDEWKNMLTNGKKWDSKFEDKYNECLDKIGNYLLLDSPNNSELKNISFYKKKQNYSNTFSRLAKIPFNINDENLITIDSFTFNDIDNRSAKLAQILLEDVYEIKRN</sequence>
<dbReference type="EMBL" id="CP012357">
    <property type="protein sequence ID" value="AKX34307.1"/>
    <property type="molecule type" value="Genomic_DNA"/>
</dbReference>
<evidence type="ECO:0008006" key="5">
    <source>
        <dbReference type="Google" id="ProtNLM"/>
    </source>
</evidence>
<dbReference type="OrthoDB" id="9798761at2"/>
<evidence type="ECO:0000313" key="3">
    <source>
        <dbReference type="EMBL" id="AKX34307.1"/>
    </source>
</evidence>
<name>A0A0K1W2K1_9MOLU</name>
<dbReference type="KEGG" id="sll:SLITO_v1c06800"/>
<dbReference type="Proteomes" id="UP000067476">
    <property type="component" value="Chromosome"/>
</dbReference>
<evidence type="ECO:0000259" key="1">
    <source>
        <dbReference type="Pfam" id="PF03235"/>
    </source>
</evidence>
<proteinExistence type="predicted"/>
<protein>
    <recommendedName>
        <fullName evidence="5">DUF262 domain-containing protein</fullName>
    </recommendedName>
</protein>
<dbReference type="PANTHER" id="PTHR35149:SF1">
    <property type="entry name" value="DUF5655 DOMAIN-CONTAINING PROTEIN"/>
    <property type="match status" value="1"/>
</dbReference>
<gene>
    <name evidence="3" type="ORF">SLITO_v1c06800</name>
</gene>
<organism evidence="3 4">
    <name type="scientific">Spiroplasma litorale</name>
    <dbReference type="NCBI Taxonomy" id="216942"/>
    <lineage>
        <taxon>Bacteria</taxon>
        <taxon>Bacillati</taxon>
        <taxon>Mycoplasmatota</taxon>
        <taxon>Mollicutes</taxon>
        <taxon>Entomoplasmatales</taxon>
        <taxon>Spiroplasmataceae</taxon>
        <taxon>Spiroplasma</taxon>
    </lineage>
</organism>
<evidence type="ECO:0000259" key="2">
    <source>
        <dbReference type="Pfam" id="PF07510"/>
    </source>
</evidence>
<dbReference type="Pfam" id="PF07510">
    <property type="entry name" value="GmrSD_C"/>
    <property type="match status" value="1"/>
</dbReference>
<feature type="domain" description="GmrSD restriction endonucleases C-terminal" evidence="2">
    <location>
        <begin position="671"/>
        <end position="819"/>
    </location>
</feature>
<dbReference type="RefSeq" id="WP_075058402.1">
    <property type="nucleotide sequence ID" value="NZ_CP012357.1"/>
</dbReference>
<feature type="domain" description="GmrSD restriction endonucleases N-terminal" evidence="1">
    <location>
        <begin position="184"/>
        <end position="418"/>
    </location>
</feature>
<dbReference type="PANTHER" id="PTHR35149">
    <property type="entry name" value="SLL5132 PROTEIN"/>
    <property type="match status" value="1"/>
</dbReference>
<dbReference type="STRING" id="216942.SLITO_v1c06800"/>
<evidence type="ECO:0000313" key="4">
    <source>
        <dbReference type="Proteomes" id="UP000067476"/>
    </source>
</evidence>
<accession>A0A0K1W2K1</accession>
<reference evidence="3 4" key="1">
    <citation type="journal article" date="2015" name="Genome Announc.">
        <title>Complete Genome Sequence of Spiroplasma litorale TN-1T (DSM 21781), a Bacterium Isolated from a Green-Eyed Horsefly (Tabanus nigrovittatus).</title>
        <authorList>
            <person name="Lo W.S."/>
            <person name="Lai Y.C."/>
            <person name="Lien Y.W."/>
            <person name="Wang T.H."/>
            <person name="Kuo C.H."/>
        </authorList>
    </citation>
    <scope>NUCLEOTIDE SEQUENCE [LARGE SCALE GENOMIC DNA]</scope>
    <source>
        <strain evidence="3 4">TN-1</strain>
    </source>
</reference>
<dbReference type="PATRIC" id="fig|216942.3.peg.690"/>
<keyword evidence="4" id="KW-1185">Reference proteome</keyword>
<dbReference type="Pfam" id="PF03235">
    <property type="entry name" value="GmrSD_N"/>
    <property type="match status" value="1"/>
</dbReference>
<dbReference type="InterPro" id="IPR011089">
    <property type="entry name" value="GmrSD_C"/>
</dbReference>